<evidence type="ECO:0000313" key="2">
    <source>
        <dbReference type="Proteomes" id="UP000644441"/>
    </source>
</evidence>
<dbReference type="Proteomes" id="UP000644441">
    <property type="component" value="Unassembled WGS sequence"/>
</dbReference>
<dbReference type="EMBL" id="ARXR01000010">
    <property type="protein sequence ID" value="MBF5052981.1"/>
    <property type="molecule type" value="Genomic_DNA"/>
</dbReference>
<proteinExistence type="predicted"/>
<organism evidence="1 2">
    <name type="scientific">Alloalcanivorax venustensis ISO4</name>
    <dbReference type="NCBI Taxonomy" id="1177184"/>
    <lineage>
        <taxon>Bacteria</taxon>
        <taxon>Pseudomonadati</taxon>
        <taxon>Pseudomonadota</taxon>
        <taxon>Gammaproteobacteria</taxon>
        <taxon>Oceanospirillales</taxon>
        <taxon>Alcanivoracaceae</taxon>
        <taxon>Alloalcanivorax</taxon>
    </lineage>
</organism>
<dbReference type="RefSeq" id="WP_194855831.1">
    <property type="nucleotide sequence ID" value="NZ_ARXR01000010.1"/>
</dbReference>
<dbReference type="InterPro" id="IPR029063">
    <property type="entry name" value="SAM-dependent_MTases_sf"/>
</dbReference>
<dbReference type="Gene3D" id="3.40.50.150">
    <property type="entry name" value="Vaccinia Virus protein VP39"/>
    <property type="match status" value="1"/>
</dbReference>
<keyword evidence="2" id="KW-1185">Reference proteome</keyword>
<accession>A0ABS0AFQ0</accession>
<sequence length="337" mass="38704">MIIRLAESGLVPDFLVRGGIRHLLGKRLAQEKQHETDPEALLRTLSQGPIAVAQDEANEQHYEVDSRFYEQVLGPHLKYSSGLWQAGCEILADAEAAMLALSCERAQLADGQDILELGCGWGSLTLWMGARYPGSRITAVSNSATQKEWIMARAAESGLDNVRVITADVTVFQPEQTFDRVVSVEMFEHMRNHRELMRRVHDWLKPGGKLFVHIFCHRNLTYLFETEGESNWMGRYFFTGGMMPSYDWLPRCADQLSLEDRWAVNGTHYGQTLEAWLALADRKRQTLIPLLEECYGAGQGKLWLQRWRMFFMACAELFNYGDGEEWFVGHYLFRREE</sequence>
<dbReference type="CDD" id="cd02440">
    <property type="entry name" value="AdoMet_MTases"/>
    <property type="match status" value="1"/>
</dbReference>
<name>A0ABS0AFQ0_9GAMM</name>
<evidence type="ECO:0008006" key="3">
    <source>
        <dbReference type="Google" id="ProtNLM"/>
    </source>
</evidence>
<gene>
    <name evidence="1" type="ORF">ISO4_01583</name>
</gene>
<reference evidence="1 2" key="1">
    <citation type="submission" date="2012-09" db="EMBL/GenBank/DDBJ databases">
        <title>Genome Sequence of alkane-degrading Bacterium Alcanivorax venustensis ISO4.</title>
        <authorList>
            <person name="Lai Q."/>
            <person name="Shao Z."/>
        </authorList>
    </citation>
    <scope>NUCLEOTIDE SEQUENCE [LARGE SCALE GENOMIC DNA]</scope>
    <source>
        <strain evidence="1 2">ISO4</strain>
    </source>
</reference>
<evidence type="ECO:0000313" key="1">
    <source>
        <dbReference type="EMBL" id="MBF5052981.1"/>
    </source>
</evidence>
<comment type="caution">
    <text evidence="1">The sequence shown here is derived from an EMBL/GenBank/DDBJ whole genome shotgun (WGS) entry which is preliminary data.</text>
</comment>
<dbReference type="PANTHER" id="PTHR43832:SF1">
    <property type="entry name" value="S-ADENOSYL-L-METHIONINE-DEPENDENT METHYLTRANSFERASES SUPERFAMILY PROTEIN"/>
    <property type="match status" value="1"/>
</dbReference>
<protein>
    <recommendedName>
        <fullName evidence="3">Cyclopropane-fatty-acyl-phospholipid synthase</fullName>
    </recommendedName>
</protein>
<dbReference type="Pfam" id="PF02353">
    <property type="entry name" value="CMAS"/>
    <property type="match status" value="1"/>
</dbReference>
<dbReference type="PANTHER" id="PTHR43832">
    <property type="match status" value="1"/>
</dbReference>
<dbReference type="SUPFAM" id="SSF53335">
    <property type="entry name" value="S-adenosyl-L-methionine-dependent methyltransferases"/>
    <property type="match status" value="1"/>
</dbReference>